<dbReference type="GO" id="GO:0051959">
    <property type="term" value="F:dynein light intermediate chain binding"/>
    <property type="evidence" value="ECO:0007669"/>
    <property type="project" value="InterPro"/>
</dbReference>
<evidence type="ECO:0000259" key="1">
    <source>
        <dbReference type="Pfam" id="PF18199"/>
    </source>
</evidence>
<dbReference type="Gene3D" id="1.20.1270.280">
    <property type="match status" value="1"/>
</dbReference>
<evidence type="ECO:0000313" key="3">
    <source>
        <dbReference type="Proteomes" id="UP000274429"/>
    </source>
</evidence>
<gene>
    <name evidence="2" type="ORF">TTAC_LOCUS1751</name>
</gene>
<evidence type="ECO:0000313" key="2">
    <source>
        <dbReference type="EMBL" id="VDM18490.1"/>
    </source>
</evidence>
<dbReference type="STRING" id="6205.A0A0R3WLX6"/>
<feature type="domain" description="Dynein heavy chain C-terminal" evidence="1">
    <location>
        <begin position="3"/>
        <end position="82"/>
    </location>
</feature>
<dbReference type="Proteomes" id="UP000274429">
    <property type="component" value="Unassembled WGS sequence"/>
</dbReference>
<evidence type="ECO:0000313" key="4">
    <source>
        <dbReference type="WBParaSite" id="TTAC_0000176401-mRNA-1"/>
    </source>
</evidence>
<proteinExistence type="predicted"/>
<dbReference type="OrthoDB" id="10251809at2759"/>
<name>A0A0R3WLX6_HYDTA</name>
<dbReference type="InterPro" id="IPR043160">
    <property type="entry name" value="Dynein_C_barrel"/>
</dbReference>
<feature type="domain" description="Dynein heavy chain C-terminal" evidence="1">
    <location>
        <begin position="120"/>
        <end position="204"/>
    </location>
</feature>
<dbReference type="EMBL" id="UYWX01000489">
    <property type="protein sequence ID" value="VDM18490.1"/>
    <property type="molecule type" value="Genomic_DNA"/>
</dbReference>
<dbReference type="InterPro" id="IPR026983">
    <property type="entry name" value="DHC"/>
</dbReference>
<organism evidence="4">
    <name type="scientific">Hydatigena taeniaeformis</name>
    <name type="common">Feline tapeworm</name>
    <name type="synonym">Taenia taeniaeformis</name>
    <dbReference type="NCBI Taxonomy" id="6205"/>
    <lineage>
        <taxon>Eukaryota</taxon>
        <taxon>Metazoa</taxon>
        <taxon>Spiralia</taxon>
        <taxon>Lophotrochozoa</taxon>
        <taxon>Platyhelminthes</taxon>
        <taxon>Cestoda</taxon>
        <taxon>Eucestoda</taxon>
        <taxon>Cyclophyllidea</taxon>
        <taxon>Taeniidae</taxon>
        <taxon>Hydatigera</taxon>
    </lineage>
</organism>
<accession>A0A0R3WLX6</accession>
<sequence length="298" mass="34464">MVLTHLVDAIDGRIVLNESLRDALDSIYLSKVPSVWLRISWEASTLGFWFTELKERNDQLYSWLSTGAPHSFWFPGFFNPMAVGPKSRVLSKLEFGAKLNLRQQCVQTKMSYLTLIVLCLQGLLTALRQEVSRSHSGWSLEFVSLQTAVTKRLYEEVTEAPKEGMYIHGLFLQAASWDRRGSRIVEPRPKQLFDFMPVIHVTTRYELTVEEMRYQQQKIIDENAMLLVQQNNSSVVQRLTSRLAQQEASNASIEKMDIPVYRKVRRTTKNFITRFTIPCSKTAEHWKMRGVALLCDIR</sequence>
<protein>
    <submittedName>
        <fullName evidence="4">Dynein_C domain-containing protein</fullName>
    </submittedName>
</protein>
<dbReference type="GO" id="GO:0007018">
    <property type="term" value="P:microtubule-based movement"/>
    <property type="evidence" value="ECO:0007669"/>
    <property type="project" value="InterPro"/>
</dbReference>
<dbReference type="WBParaSite" id="TTAC_0000176401-mRNA-1">
    <property type="protein sequence ID" value="TTAC_0000176401-mRNA-1"/>
    <property type="gene ID" value="TTAC_0000176401"/>
</dbReference>
<dbReference type="GO" id="GO:0045505">
    <property type="term" value="F:dynein intermediate chain binding"/>
    <property type="evidence" value="ECO:0007669"/>
    <property type="project" value="InterPro"/>
</dbReference>
<dbReference type="Gene3D" id="3.10.490.20">
    <property type="match status" value="1"/>
</dbReference>
<dbReference type="PANTHER" id="PTHR46961">
    <property type="entry name" value="DYNEIN HEAVY CHAIN 1, AXONEMAL-LIKE PROTEIN"/>
    <property type="match status" value="1"/>
</dbReference>
<keyword evidence="3" id="KW-1185">Reference proteome</keyword>
<reference evidence="2 3" key="2">
    <citation type="submission" date="2018-11" db="EMBL/GenBank/DDBJ databases">
        <authorList>
            <consortium name="Pathogen Informatics"/>
        </authorList>
    </citation>
    <scope>NUCLEOTIDE SEQUENCE [LARGE SCALE GENOMIC DNA]</scope>
</reference>
<dbReference type="Pfam" id="PF18199">
    <property type="entry name" value="Dynein_C"/>
    <property type="match status" value="3"/>
</dbReference>
<dbReference type="InterPro" id="IPR041228">
    <property type="entry name" value="Dynein_C"/>
</dbReference>
<dbReference type="GO" id="GO:0030286">
    <property type="term" value="C:dynein complex"/>
    <property type="evidence" value="ECO:0007669"/>
    <property type="project" value="InterPro"/>
</dbReference>
<feature type="domain" description="Dynein heavy chain C-terminal" evidence="1">
    <location>
        <begin position="227"/>
        <end position="295"/>
    </location>
</feature>
<reference evidence="4" key="1">
    <citation type="submission" date="2017-02" db="UniProtKB">
        <authorList>
            <consortium name="WormBaseParasite"/>
        </authorList>
    </citation>
    <scope>IDENTIFICATION</scope>
</reference>
<dbReference type="AlphaFoldDB" id="A0A0R3WLX6"/>